<evidence type="ECO:0008006" key="4">
    <source>
        <dbReference type="Google" id="ProtNLM"/>
    </source>
</evidence>
<feature type="signal peptide" evidence="1">
    <location>
        <begin position="1"/>
        <end position="24"/>
    </location>
</feature>
<evidence type="ECO:0000313" key="2">
    <source>
        <dbReference type="EMBL" id="SIR43637.1"/>
    </source>
</evidence>
<organism evidence="2 3">
    <name type="scientific">Paenibacillus macquariensis</name>
    <dbReference type="NCBI Taxonomy" id="948756"/>
    <lineage>
        <taxon>Bacteria</taxon>
        <taxon>Bacillati</taxon>
        <taxon>Bacillota</taxon>
        <taxon>Bacilli</taxon>
        <taxon>Bacillales</taxon>
        <taxon>Paenibacillaceae</taxon>
        <taxon>Paenibacillus</taxon>
    </lineage>
</organism>
<keyword evidence="3" id="KW-1185">Reference proteome</keyword>
<evidence type="ECO:0000256" key="1">
    <source>
        <dbReference type="SAM" id="SignalP"/>
    </source>
</evidence>
<protein>
    <recommendedName>
        <fullName evidence="4">PQQ-like domain-containing protein</fullName>
    </recommendedName>
</protein>
<sequence length="352" mass="39724">MKKQSILLLLFTILLFAVTSQVSAESTSVYSESLLDNSTQILPVSSTKTLLVDKINRQIQLLEINTGKIVWSKKFPAIYDCEVLMNPTKIVVITEEKNKPLKVTFSVEGTQLSQQIFATINLTENQKLQWSPASPQEKERFALVNEDHILVYQSPWKKPVINISITVPNDKQYESPIVQDVQFKSPYAVVKIYGSGIGQSLDYYKIINLVTKKVNVFALTWNVKSRFVVEGSTLVVNTSSISGSPLGVPTNTLHTIYARYDLKTNQVTSSIKRTFTMFDSNWSSSYFNGYLLITDSEQNQHALFQQNGKLVAQRPATATDLHSRLVGYYNEQAYNIAWTDTKTVELLADKIN</sequence>
<evidence type="ECO:0000313" key="3">
    <source>
        <dbReference type="Proteomes" id="UP000186666"/>
    </source>
</evidence>
<dbReference type="RefSeq" id="WP_068591850.1">
    <property type="nucleotide sequence ID" value="NZ_FTNK01000014.1"/>
</dbReference>
<dbReference type="Proteomes" id="UP000186666">
    <property type="component" value="Unassembled WGS sequence"/>
</dbReference>
<keyword evidence="1" id="KW-0732">Signal</keyword>
<proteinExistence type="predicted"/>
<feature type="chain" id="PRO_5046328074" description="PQQ-like domain-containing protein" evidence="1">
    <location>
        <begin position="25"/>
        <end position="352"/>
    </location>
</feature>
<reference evidence="2 3" key="1">
    <citation type="submission" date="2017-01" db="EMBL/GenBank/DDBJ databases">
        <authorList>
            <person name="Varghese N."/>
            <person name="Submissions S."/>
        </authorList>
    </citation>
    <scope>NUCLEOTIDE SEQUENCE [LARGE SCALE GENOMIC DNA]</scope>
    <source>
        <strain evidence="2 3">ATCC 23464</strain>
    </source>
</reference>
<name>A0ABY1K8X8_9BACL</name>
<comment type="caution">
    <text evidence="2">The sequence shown here is derived from an EMBL/GenBank/DDBJ whole genome shotgun (WGS) entry which is preliminary data.</text>
</comment>
<gene>
    <name evidence="2" type="ORF">SAMN05421578_1143</name>
</gene>
<accession>A0ABY1K8X8</accession>
<dbReference type="EMBL" id="FTNK01000014">
    <property type="protein sequence ID" value="SIR43637.1"/>
    <property type="molecule type" value="Genomic_DNA"/>
</dbReference>